<dbReference type="HOGENOM" id="CLU_033863_14_0_7"/>
<sequence length="336" mass="37329">MQLYKFTAWPHILMLVFTMIIAGSFPVVASITTGIDSVLLTFWRFAAATLIFGIMLPFVKQKTAMPGWKDMGRYATVGGSYGLFFVLMFQSLKTTSPLNTSTIYTTLPLVTMLAGTLVGEPFHLRRLWVLAISMVATVWVIFKGDPHLMLSLDFNRGDLIFFLGTFCLAVYMLSMKKLQRRESKIHFTFYSLFFATLVLMGTAIARTGGLCVPGSHTWPGIAYLAGPSTALTFWILRYTATRLDPTKIVAYTFLTPSAVAVIEWSLGISTPEWSVLPGIGLTLAAVWLLQLDWISKPNGSHPEIDIINQNQGAIHHNARKGNNNENTDHVDQKSHG</sequence>
<evidence type="ECO:0000256" key="6">
    <source>
        <dbReference type="SAM" id="MobiDB-lite"/>
    </source>
</evidence>
<dbReference type="Pfam" id="PF00892">
    <property type="entry name" value="EamA"/>
    <property type="match status" value="2"/>
</dbReference>
<dbReference type="AlphaFoldDB" id="C0Q9C1"/>
<dbReference type="GO" id="GO:0005886">
    <property type="term" value="C:plasma membrane"/>
    <property type="evidence" value="ECO:0007669"/>
    <property type="project" value="UniProtKB-SubCell"/>
</dbReference>
<keyword evidence="4 7" id="KW-1133">Transmembrane helix</keyword>
<name>C0Q9C1_DESAH</name>
<feature type="transmembrane region" description="Helical" evidence="7">
    <location>
        <begin position="154"/>
        <end position="173"/>
    </location>
</feature>
<gene>
    <name evidence="9" type="ordered locus">HRM2_35610</name>
</gene>
<evidence type="ECO:0000256" key="1">
    <source>
        <dbReference type="ARBA" id="ARBA00004651"/>
    </source>
</evidence>
<feature type="region of interest" description="Disordered" evidence="6">
    <location>
        <begin position="316"/>
        <end position="336"/>
    </location>
</feature>
<feature type="transmembrane region" description="Helical" evidence="7">
    <location>
        <begin position="71"/>
        <end position="89"/>
    </location>
</feature>
<evidence type="ECO:0000256" key="7">
    <source>
        <dbReference type="SAM" id="Phobius"/>
    </source>
</evidence>
<dbReference type="Proteomes" id="UP000000442">
    <property type="component" value="Chromosome"/>
</dbReference>
<evidence type="ECO:0000256" key="4">
    <source>
        <dbReference type="ARBA" id="ARBA00022989"/>
    </source>
</evidence>
<feature type="transmembrane region" description="Helical" evidence="7">
    <location>
        <begin position="126"/>
        <end position="142"/>
    </location>
</feature>
<dbReference type="OrthoDB" id="5338957at2"/>
<dbReference type="STRING" id="177437.HRM2_35610"/>
<feature type="transmembrane region" description="Helical" evidence="7">
    <location>
        <begin position="41"/>
        <end position="59"/>
    </location>
</feature>
<feature type="transmembrane region" description="Helical" evidence="7">
    <location>
        <begin position="101"/>
        <end position="119"/>
    </location>
</feature>
<organism evidence="9 10">
    <name type="scientific">Desulforapulum autotrophicum (strain ATCC 43914 / DSM 3382 / VKM B-1955 / HRM2)</name>
    <name type="common">Desulfobacterium autotrophicum</name>
    <dbReference type="NCBI Taxonomy" id="177437"/>
    <lineage>
        <taxon>Bacteria</taxon>
        <taxon>Pseudomonadati</taxon>
        <taxon>Thermodesulfobacteriota</taxon>
        <taxon>Desulfobacteria</taxon>
        <taxon>Desulfobacterales</taxon>
        <taxon>Desulfobacteraceae</taxon>
        <taxon>Desulforapulum</taxon>
    </lineage>
</organism>
<protein>
    <submittedName>
        <fullName evidence="9">Permease of the drug/metabolite transporter (DMT) superfamily</fullName>
    </submittedName>
</protein>
<feature type="transmembrane region" description="Helical" evidence="7">
    <location>
        <begin position="12"/>
        <end position="35"/>
    </location>
</feature>
<keyword evidence="10" id="KW-1185">Reference proteome</keyword>
<feature type="domain" description="EamA" evidence="8">
    <location>
        <begin position="156"/>
        <end position="289"/>
    </location>
</feature>
<dbReference type="eggNOG" id="COG0697">
    <property type="taxonomic scope" value="Bacteria"/>
</dbReference>
<dbReference type="PANTHER" id="PTHR32322">
    <property type="entry name" value="INNER MEMBRANE TRANSPORTER"/>
    <property type="match status" value="1"/>
</dbReference>
<dbReference type="InterPro" id="IPR050638">
    <property type="entry name" value="AA-Vitamin_Transporters"/>
</dbReference>
<keyword evidence="2" id="KW-1003">Cell membrane</keyword>
<dbReference type="RefSeq" id="WP_015905376.1">
    <property type="nucleotide sequence ID" value="NC_012108.1"/>
</dbReference>
<dbReference type="InterPro" id="IPR037185">
    <property type="entry name" value="EmrE-like"/>
</dbReference>
<evidence type="ECO:0000256" key="5">
    <source>
        <dbReference type="ARBA" id="ARBA00023136"/>
    </source>
</evidence>
<dbReference type="InterPro" id="IPR000620">
    <property type="entry name" value="EamA_dom"/>
</dbReference>
<comment type="subcellular location">
    <subcellularLocation>
        <location evidence="1">Cell membrane</location>
        <topology evidence="1">Multi-pass membrane protein</topology>
    </subcellularLocation>
</comment>
<evidence type="ECO:0000259" key="8">
    <source>
        <dbReference type="Pfam" id="PF00892"/>
    </source>
</evidence>
<feature type="transmembrane region" description="Helical" evidence="7">
    <location>
        <begin position="248"/>
        <end position="267"/>
    </location>
</feature>
<proteinExistence type="predicted"/>
<dbReference type="SUPFAM" id="SSF103481">
    <property type="entry name" value="Multidrug resistance efflux transporter EmrE"/>
    <property type="match status" value="1"/>
</dbReference>
<dbReference type="KEGG" id="dat:HRM2_35610"/>
<feature type="transmembrane region" description="Helical" evidence="7">
    <location>
        <begin position="273"/>
        <end position="291"/>
    </location>
</feature>
<accession>C0Q9C1</accession>
<evidence type="ECO:0000256" key="3">
    <source>
        <dbReference type="ARBA" id="ARBA00022692"/>
    </source>
</evidence>
<evidence type="ECO:0000256" key="2">
    <source>
        <dbReference type="ARBA" id="ARBA00022475"/>
    </source>
</evidence>
<evidence type="ECO:0000313" key="9">
    <source>
        <dbReference type="EMBL" id="ACN16626.1"/>
    </source>
</evidence>
<dbReference type="PANTHER" id="PTHR32322:SF18">
    <property type="entry name" value="S-ADENOSYLMETHIONINE_S-ADENOSYLHOMOCYSTEINE TRANSPORTER"/>
    <property type="match status" value="1"/>
</dbReference>
<feature type="transmembrane region" description="Helical" evidence="7">
    <location>
        <begin position="185"/>
        <end position="205"/>
    </location>
</feature>
<reference evidence="9 10" key="1">
    <citation type="journal article" date="2009" name="Environ. Microbiol.">
        <title>Genome sequence of Desulfobacterium autotrophicum HRM2, a marine sulfate reducer oxidizing organic carbon completely to carbon dioxide.</title>
        <authorList>
            <person name="Strittmatter A.W."/>
            <person name="Liesegang H."/>
            <person name="Rabus R."/>
            <person name="Decker I."/>
            <person name="Amann J."/>
            <person name="Andres S."/>
            <person name="Henne A."/>
            <person name="Fricke W.F."/>
            <person name="Martinez-Arias R."/>
            <person name="Bartels D."/>
            <person name="Goesmann A."/>
            <person name="Krause L."/>
            <person name="Puehler A."/>
            <person name="Klenk H.P."/>
            <person name="Richter M."/>
            <person name="Schuler M."/>
            <person name="Gloeckner F.O."/>
            <person name="Meyerdierks A."/>
            <person name="Gottschalk G."/>
            <person name="Amann R."/>
        </authorList>
    </citation>
    <scope>NUCLEOTIDE SEQUENCE [LARGE SCALE GENOMIC DNA]</scope>
    <source>
        <strain evidence="10">ATCC 43914 / DSM 3382 / HRM2</strain>
    </source>
</reference>
<keyword evidence="3 7" id="KW-0812">Transmembrane</keyword>
<feature type="domain" description="EamA" evidence="8">
    <location>
        <begin position="12"/>
        <end position="141"/>
    </location>
</feature>
<dbReference type="EMBL" id="CP001087">
    <property type="protein sequence ID" value="ACN16626.1"/>
    <property type="molecule type" value="Genomic_DNA"/>
</dbReference>
<keyword evidence="5 7" id="KW-0472">Membrane</keyword>
<feature type="transmembrane region" description="Helical" evidence="7">
    <location>
        <begin position="217"/>
        <end position="236"/>
    </location>
</feature>
<feature type="compositionally biased region" description="Basic and acidic residues" evidence="6">
    <location>
        <begin position="326"/>
        <end position="336"/>
    </location>
</feature>
<evidence type="ECO:0000313" key="10">
    <source>
        <dbReference type="Proteomes" id="UP000000442"/>
    </source>
</evidence>